<keyword evidence="1" id="KW-0472">Membrane</keyword>
<accession>A0ABU3ZEJ4</accession>
<evidence type="ECO:0000313" key="4">
    <source>
        <dbReference type="Proteomes" id="UP001186452"/>
    </source>
</evidence>
<keyword evidence="1" id="KW-1133">Transmembrane helix</keyword>
<reference evidence="3 4" key="1">
    <citation type="submission" date="2023-10" db="EMBL/GenBank/DDBJ databases">
        <title>Marine bacteria isolated from horseshoe crab.</title>
        <authorList>
            <person name="Cheng T.H."/>
        </authorList>
    </citation>
    <scope>NUCLEOTIDE SEQUENCE [LARGE SCALE GENOMIC DNA]</scope>
    <source>
        <strain evidence="3 4">HSC6</strain>
    </source>
</reference>
<dbReference type="InterPro" id="IPR052336">
    <property type="entry name" value="MlaD_Phospholipid_Transporter"/>
</dbReference>
<dbReference type="InterPro" id="IPR003399">
    <property type="entry name" value="Mce/MlaD"/>
</dbReference>
<sequence length="351" mass="39283">MDDSKKHFRLGLFVTISLILLFAVFLTLGGRSFFKPKLIFETYFDNSVSGLEIGSMVSYRGIPLGEVISIESSSTVYEYDVPHEKRVTYVVVKAEILGDKKTVRDWERHFDTFIQRGLRVQTQIAGITGQQYLSLDYISQSQSETLDFDWQPENIYVPSAKSSTGRIIAGIQNLLASLDDAEIANLGQNLNLLLTTANEKLSDVDTESISEEVVTLLLSANDITSNIKKVVLNSKLDDTFDNLNLASEDLDRLLSNPNIQKSIVSLYKILNQFDVMLAKNGDVNKILVNLDDLIKRSDAILTDNQYDLYQMIKNLSITAENLKEFSDTTKNNPSSIIFSNAPEKINLDGGN</sequence>
<organism evidence="3 4">
    <name type="scientific">Photobacterium rosenbergii</name>
    <dbReference type="NCBI Taxonomy" id="294936"/>
    <lineage>
        <taxon>Bacteria</taxon>
        <taxon>Pseudomonadati</taxon>
        <taxon>Pseudomonadota</taxon>
        <taxon>Gammaproteobacteria</taxon>
        <taxon>Vibrionales</taxon>
        <taxon>Vibrionaceae</taxon>
        <taxon>Photobacterium</taxon>
    </lineage>
</organism>
<proteinExistence type="predicted"/>
<evidence type="ECO:0000313" key="3">
    <source>
        <dbReference type="EMBL" id="MDV5168525.1"/>
    </source>
</evidence>
<keyword evidence="1" id="KW-0812">Transmembrane</keyword>
<dbReference type="Pfam" id="PF02470">
    <property type="entry name" value="MlaD"/>
    <property type="match status" value="1"/>
</dbReference>
<feature type="domain" description="Mce/MlaD" evidence="2">
    <location>
        <begin position="40"/>
        <end position="136"/>
    </location>
</feature>
<keyword evidence="4" id="KW-1185">Reference proteome</keyword>
<feature type="transmembrane region" description="Helical" evidence="1">
    <location>
        <begin position="12"/>
        <end position="34"/>
    </location>
</feature>
<name>A0ABU3ZEJ4_9GAMM</name>
<dbReference type="PANTHER" id="PTHR33371">
    <property type="entry name" value="INTERMEMBRANE PHOSPHOLIPID TRANSPORT SYSTEM BINDING PROTEIN MLAD-RELATED"/>
    <property type="match status" value="1"/>
</dbReference>
<dbReference type="EMBL" id="JAWJZI010000002">
    <property type="protein sequence ID" value="MDV5168525.1"/>
    <property type="molecule type" value="Genomic_DNA"/>
</dbReference>
<dbReference type="RefSeq" id="WP_317521242.1">
    <property type="nucleotide sequence ID" value="NZ_JAWJZI010000002.1"/>
</dbReference>
<protein>
    <submittedName>
        <fullName evidence="3">MlaD family protein</fullName>
    </submittedName>
</protein>
<comment type="caution">
    <text evidence="3">The sequence shown here is derived from an EMBL/GenBank/DDBJ whole genome shotgun (WGS) entry which is preliminary data.</text>
</comment>
<evidence type="ECO:0000256" key="1">
    <source>
        <dbReference type="SAM" id="Phobius"/>
    </source>
</evidence>
<evidence type="ECO:0000259" key="2">
    <source>
        <dbReference type="Pfam" id="PF02470"/>
    </source>
</evidence>
<gene>
    <name evidence="3" type="ORF">R2X38_05880</name>
</gene>
<dbReference type="PANTHER" id="PTHR33371:SF4">
    <property type="entry name" value="INTERMEMBRANE PHOSPHOLIPID TRANSPORT SYSTEM BINDING PROTEIN MLAD"/>
    <property type="match status" value="1"/>
</dbReference>
<dbReference type="Proteomes" id="UP001186452">
    <property type="component" value="Unassembled WGS sequence"/>
</dbReference>